<dbReference type="InterPro" id="IPR013096">
    <property type="entry name" value="Cupin_2"/>
</dbReference>
<protein>
    <submittedName>
        <fullName evidence="3">Cupin</fullName>
    </submittedName>
</protein>
<reference evidence="3 4" key="1">
    <citation type="journal article" date="2018" name="Genome Biol. Evol.">
        <title>Multiple Roots of Fruiting Body Formation in Amoebozoa.</title>
        <authorList>
            <person name="Hillmann F."/>
            <person name="Forbes G."/>
            <person name="Novohradska S."/>
            <person name="Ferling I."/>
            <person name="Riege K."/>
            <person name="Groth M."/>
            <person name="Westermann M."/>
            <person name="Marz M."/>
            <person name="Spaller T."/>
            <person name="Winckler T."/>
            <person name="Schaap P."/>
            <person name="Glockner G."/>
        </authorList>
    </citation>
    <scope>NUCLEOTIDE SEQUENCE [LARGE SCALE GENOMIC DNA]</scope>
    <source>
        <strain evidence="3 4">Jena</strain>
    </source>
</reference>
<evidence type="ECO:0000259" key="2">
    <source>
        <dbReference type="Pfam" id="PF07883"/>
    </source>
</evidence>
<sequence length="337" mass="38629">MEERRKRRSTLSFFVKKQDSLPVIPLEERRKSLTLRSNITHSLNSLDIDSELNNAEKNIDSVSTTPLLNALSDQEEEDVPNHTIRKKRTLSSTIADIFKKNKHAPTLNEKTIQTDVKPQTRKRVDSEEVAFLLFQLFILGWFVMLFVLLVTMLLLRLREGLHLNQYWRLVILFNLNSQPKAAPQVRNCTASQYQYYWGRLRINPSHVPRNANVRLNTRRSFTTDTSVQKVVSDFSPKGKMGQVYLASGKNLSMRLWRDEEPSDAGSLVTRDYETVGYVISGHAEVHFADKQVVSLKAGDSWSVPKGAPHTYKIIDKFTAVEATHPPAQVKNRDEPKE</sequence>
<keyword evidence="1" id="KW-1133">Transmembrane helix</keyword>
<dbReference type="InParanoid" id="A0A2P6NIM8"/>
<evidence type="ECO:0000313" key="4">
    <source>
        <dbReference type="Proteomes" id="UP000241769"/>
    </source>
</evidence>
<organism evidence="3 4">
    <name type="scientific">Planoprotostelium fungivorum</name>
    <dbReference type="NCBI Taxonomy" id="1890364"/>
    <lineage>
        <taxon>Eukaryota</taxon>
        <taxon>Amoebozoa</taxon>
        <taxon>Evosea</taxon>
        <taxon>Variosea</taxon>
        <taxon>Cavosteliida</taxon>
        <taxon>Cavosteliaceae</taxon>
        <taxon>Planoprotostelium</taxon>
    </lineage>
</organism>
<dbReference type="Gene3D" id="2.60.120.10">
    <property type="entry name" value="Jelly Rolls"/>
    <property type="match status" value="1"/>
</dbReference>
<evidence type="ECO:0000256" key="1">
    <source>
        <dbReference type="SAM" id="Phobius"/>
    </source>
</evidence>
<dbReference type="EMBL" id="MDYQ01000076">
    <property type="protein sequence ID" value="PRP83792.1"/>
    <property type="molecule type" value="Genomic_DNA"/>
</dbReference>
<dbReference type="InterPro" id="IPR011051">
    <property type="entry name" value="RmlC_Cupin_sf"/>
</dbReference>
<dbReference type="Pfam" id="PF07883">
    <property type="entry name" value="Cupin_2"/>
    <property type="match status" value="1"/>
</dbReference>
<dbReference type="SUPFAM" id="SSF51182">
    <property type="entry name" value="RmlC-like cupins"/>
    <property type="match status" value="1"/>
</dbReference>
<comment type="caution">
    <text evidence="3">The sequence shown here is derived from an EMBL/GenBank/DDBJ whole genome shotgun (WGS) entry which is preliminary data.</text>
</comment>
<keyword evidence="1" id="KW-0812">Transmembrane</keyword>
<feature type="transmembrane region" description="Helical" evidence="1">
    <location>
        <begin position="129"/>
        <end position="155"/>
    </location>
</feature>
<keyword evidence="4" id="KW-1185">Reference proteome</keyword>
<gene>
    <name evidence="3" type="ORF">PROFUN_08990</name>
</gene>
<name>A0A2P6NIM8_9EUKA</name>
<dbReference type="Proteomes" id="UP000241769">
    <property type="component" value="Unassembled WGS sequence"/>
</dbReference>
<proteinExistence type="predicted"/>
<keyword evidence="1" id="KW-0472">Membrane</keyword>
<feature type="domain" description="Cupin type-2" evidence="2">
    <location>
        <begin position="271"/>
        <end position="313"/>
    </location>
</feature>
<evidence type="ECO:0000313" key="3">
    <source>
        <dbReference type="EMBL" id="PRP83792.1"/>
    </source>
</evidence>
<dbReference type="AlphaFoldDB" id="A0A2P6NIM8"/>
<dbReference type="InterPro" id="IPR014710">
    <property type="entry name" value="RmlC-like_jellyroll"/>
</dbReference>
<accession>A0A2P6NIM8</accession>